<dbReference type="OrthoDB" id="2428213at2"/>
<name>A0A2V3WTH3_9BACI</name>
<proteinExistence type="predicted"/>
<dbReference type="EMBL" id="QJJR01000003">
    <property type="protein sequence ID" value="PXW92111.1"/>
    <property type="molecule type" value="Genomic_DNA"/>
</dbReference>
<dbReference type="Pfam" id="PF13789">
    <property type="entry name" value="DUF4181"/>
    <property type="match status" value="1"/>
</dbReference>
<feature type="transmembrane region" description="Helical" evidence="1">
    <location>
        <begin position="46"/>
        <end position="66"/>
    </location>
</feature>
<reference evidence="2 3" key="1">
    <citation type="submission" date="2018-05" db="EMBL/GenBank/DDBJ databases">
        <title>Genomic Encyclopedia of Type Strains, Phase IV (KMG-IV): sequencing the most valuable type-strain genomes for metagenomic binning, comparative biology and taxonomic classification.</title>
        <authorList>
            <person name="Goeker M."/>
        </authorList>
    </citation>
    <scope>NUCLEOTIDE SEQUENCE [LARGE SCALE GENOMIC DNA]</scope>
    <source>
        <strain evidence="2 3">DSM 22440</strain>
    </source>
</reference>
<dbReference type="Proteomes" id="UP000247922">
    <property type="component" value="Unassembled WGS sequence"/>
</dbReference>
<evidence type="ECO:0000313" key="2">
    <source>
        <dbReference type="EMBL" id="PXW92111.1"/>
    </source>
</evidence>
<keyword evidence="3" id="KW-1185">Reference proteome</keyword>
<accession>A0A2V3WTH3</accession>
<feature type="transmembrane region" description="Helical" evidence="1">
    <location>
        <begin position="107"/>
        <end position="128"/>
    </location>
</feature>
<dbReference type="InterPro" id="IPR025441">
    <property type="entry name" value="DUF4181"/>
</dbReference>
<evidence type="ECO:0000313" key="3">
    <source>
        <dbReference type="Proteomes" id="UP000247922"/>
    </source>
</evidence>
<feature type="transmembrane region" description="Helical" evidence="1">
    <location>
        <begin position="6"/>
        <end position="26"/>
    </location>
</feature>
<keyword evidence="1" id="KW-1133">Transmembrane helix</keyword>
<feature type="transmembrane region" description="Helical" evidence="1">
    <location>
        <begin position="72"/>
        <end position="95"/>
    </location>
</feature>
<dbReference type="RefSeq" id="WP_110250744.1">
    <property type="nucleotide sequence ID" value="NZ_QJJR01000003.1"/>
</dbReference>
<dbReference type="AlphaFoldDB" id="A0A2V3WTH3"/>
<comment type="caution">
    <text evidence="2">The sequence shown here is derived from an EMBL/GenBank/DDBJ whole genome shotgun (WGS) entry which is preliminary data.</text>
</comment>
<keyword evidence="1" id="KW-0812">Transmembrane</keyword>
<gene>
    <name evidence="2" type="ORF">DES38_103127</name>
</gene>
<protein>
    <submittedName>
        <fullName evidence="2">Uncharacterized protein DUF4181</fullName>
    </submittedName>
</protein>
<keyword evidence="1" id="KW-0472">Membrane</keyword>
<organism evidence="2 3">
    <name type="scientific">Streptohalobacillus salinus</name>
    <dbReference type="NCBI Taxonomy" id="621096"/>
    <lineage>
        <taxon>Bacteria</taxon>
        <taxon>Bacillati</taxon>
        <taxon>Bacillota</taxon>
        <taxon>Bacilli</taxon>
        <taxon>Bacillales</taxon>
        <taxon>Bacillaceae</taxon>
        <taxon>Streptohalobacillus</taxon>
    </lineage>
</organism>
<sequence>MGIYLWYILGFFIFTYGLEYGLNRYFKLEKRTIFTNHYVNDTHKKVDFIGRFVSIVVIVSIFFYLFSLENDFLLAIGYLLVFSIQIIFDGVRAYFEWYQSDEPKRAVVTLVRIGLWLVFLMVAGFVIYDLLVAV</sequence>
<evidence type="ECO:0000256" key="1">
    <source>
        <dbReference type="SAM" id="Phobius"/>
    </source>
</evidence>